<feature type="domain" description="Calcineurin-like phosphoesterase" evidence="1">
    <location>
        <begin position="63"/>
        <end position="229"/>
    </location>
</feature>
<dbReference type="Proteomes" id="UP000799428">
    <property type="component" value="Unassembled WGS sequence"/>
</dbReference>
<dbReference type="InterPro" id="IPR029052">
    <property type="entry name" value="Metallo-depent_PP-like"/>
</dbReference>
<dbReference type="AlphaFoldDB" id="A0A6G1KP62"/>
<evidence type="ECO:0000259" key="1">
    <source>
        <dbReference type="Pfam" id="PF00149"/>
    </source>
</evidence>
<evidence type="ECO:0000313" key="3">
    <source>
        <dbReference type="Proteomes" id="UP000799428"/>
    </source>
</evidence>
<organism evidence="2 3">
    <name type="scientific">Pleomassaria siparia CBS 279.74</name>
    <dbReference type="NCBI Taxonomy" id="1314801"/>
    <lineage>
        <taxon>Eukaryota</taxon>
        <taxon>Fungi</taxon>
        <taxon>Dikarya</taxon>
        <taxon>Ascomycota</taxon>
        <taxon>Pezizomycotina</taxon>
        <taxon>Dothideomycetes</taxon>
        <taxon>Pleosporomycetidae</taxon>
        <taxon>Pleosporales</taxon>
        <taxon>Pleomassariaceae</taxon>
        <taxon>Pleomassaria</taxon>
    </lineage>
</organism>
<feature type="non-terminal residue" evidence="2">
    <location>
        <position position="252"/>
    </location>
</feature>
<protein>
    <submittedName>
        <fullName evidence="2">Metallo-dependent phosphatase</fullName>
    </submittedName>
</protein>
<reference evidence="2" key="1">
    <citation type="journal article" date="2020" name="Stud. Mycol.">
        <title>101 Dothideomycetes genomes: a test case for predicting lifestyles and emergence of pathogens.</title>
        <authorList>
            <person name="Haridas S."/>
            <person name="Albert R."/>
            <person name="Binder M."/>
            <person name="Bloem J."/>
            <person name="Labutti K."/>
            <person name="Salamov A."/>
            <person name="Andreopoulos B."/>
            <person name="Baker S."/>
            <person name="Barry K."/>
            <person name="Bills G."/>
            <person name="Bluhm B."/>
            <person name="Cannon C."/>
            <person name="Castanera R."/>
            <person name="Culley D."/>
            <person name="Daum C."/>
            <person name="Ezra D."/>
            <person name="Gonzalez J."/>
            <person name="Henrissat B."/>
            <person name="Kuo A."/>
            <person name="Liang C."/>
            <person name="Lipzen A."/>
            <person name="Lutzoni F."/>
            <person name="Magnuson J."/>
            <person name="Mondo S."/>
            <person name="Nolan M."/>
            <person name="Ohm R."/>
            <person name="Pangilinan J."/>
            <person name="Park H.-J."/>
            <person name="Ramirez L."/>
            <person name="Alfaro M."/>
            <person name="Sun H."/>
            <person name="Tritt A."/>
            <person name="Yoshinaga Y."/>
            <person name="Zwiers L.-H."/>
            <person name="Turgeon B."/>
            <person name="Goodwin S."/>
            <person name="Spatafora J."/>
            <person name="Crous P."/>
            <person name="Grigoriev I."/>
        </authorList>
    </citation>
    <scope>NUCLEOTIDE SEQUENCE</scope>
    <source>
        <strain evidence="2">CBS 279.74</strain>
    </source>
</reference>
<dbReference type="OrthoDB" id="630188at2759"/>
<gene>
    <name evidence="2" type="ORF">K504DRAFT_363588</name>
</gene>
<feature type="non-terminal residue" evidence="2">
    <location>
        <position position="1"/>
    </location>
</feature>
<dbReference type="PANTHER" id="PTHR12905">
    <property type="entry name" value="METALLOPHOSPHOESTERASE"/>
    <property type="match status" value="1"/>
</dbReference>
<dbReference type="Gene3D" id="3.60.21.10">
    <property type="match status" value="1"/>
</dbReference>
<sequence length="252" mass="28500">FRPASPTTWDKIRDNGLIFMLTDYLYNMHQWNIATRPPLSAHDPIITVCISDTHCSTPANIPHGDILLHAGDLTKNGTFEELQKQLSWLNSLPHAHKIAIAGNHDVLLDASFLHSCPSRLRPPAPDQTAAHLDWGSIVYLQNSSTTVTVRGRQINIFGCPMTPKYGNWAFQFPRQRDVWTNTVPRDTDVLLCHGPPMGHLDRNRQGCAFLSREIERVRPRLCVFGHIHEGRGRRDVEPGFVQRCYDGVVRGD</sequence>
<accession>A0A6G1KP62</accession>
<name>A0A6G1KP62_9PLEO</name>
<dbReference type="Pfam" id="PF00149">
    <property type="entry name" value="Metallophos"/>
    <property type="match status" value="1"/>
</dbReference>
<dbReference type="PANTHER" id="PTHR12905:SF18">
    <property type="entry name" value="ESTER HYDROLASE, PUTATIVE (AFU_ORTHOLOGUE AFUA_4G03130)-RELATED"/>
    <property type="match status" value="1"/>
</dbReference>
<dbReference type="CDD" id="cd07379">
    <property type="entry name" value="MPP_239FB"/>
    <property type="match status" value="1"/>
</dbReference>
<dbReference type="InterPro" id="IPR051693">
    <property type="entry name" value="UPF0046_metallophosphoest"/>
</dbReference>
<proteinExistence type="predicted"/>
<dbReference type="EMBL" id="MU005765">
    <property type="protein sequence ID" value="KAF2714181.1"/>
    <property type="molecule type" value="Genomic_DNA"/>
</dbReference>
<dbReference type="SUPFAM" id="SSF56300">
    <property type="entry name" value="Metallo-dependent phosphatases"/>
    <property type="match status" value="1"/>
</dbReference>
<evidence type="ECO:0000313" key="2">
    <source>
        <dbReference type="EMBL" id="KAF2714181.1"/>
    </source>
</evidence>
<keyword evidence="3" id="KW-1185">Reference proteome</keyword>
<dbReference type="GO" id="GO:0016787">
    <property type="term" value="F:hydrolase activity"/>
    <property type="evidence" value="ECO:0007669"/>
    <property type="project" value="InterPro"/>
</dbReference>
<dbReference type="InterPro" id="IPR004843">
    <property type="entry name" value="Calcineurin-like_PHP"/>
</dbReference>